<dbReference type="EMBL" id="SZYD01000015">
    <property type="protein sequence ID" value="KAD3641056.1"/>
    <property type="molecule type" value="Genomic_DNA"/>
</dbReference>
<evidence type="ECO:0000256" key="1">
    <source>
        <dbReference type="SAM" id="MobiDB-lite"/>
    </source>
</evidence>
<evidence type="ECO:0000313" key="3">
    <source>
        <dbReference type="Proteomes" id="UP000326396"/>
    </source>
</evidence>
<feature type="compositionally biased region" description="Polar residues" evidence="1">
    <location>
        <begin position="48"/>
        <end position="58"/>
    </location>
</feature>
<proteinExistence type="predicted"/>
<dbReference type="AlphaFoldDB" id="A0A5N6MLV1"/>
<sequence length="81" mass="8949">MTAHPGSSNEIADTEDAGPSHTETDEEDETHSDFSSPESRVQKRGQIMSCSPLISNKSDPAREPENFKEAVGQKEWDKAMK</sequence>
<feature type="compositionally biased region" description="Polar residues" evidence="1">
    <location>
        <begin position="1"/>
        <end position="11"/>
    </location>
</feature>
<reference evidence="2 3" key="1">
    <citation type="submission" date="2019-05" db="EMBL/GenBank/DDBJ databases">
        <title>Mikania micrantha, genome provides insights into the molecular mechanism of rapid growth.</title>
        <authorList>
            <person name="Liu B."/>
        </authorList>
    </citation>
    <scope>NUCLEOTIDE SEQUENCE [LARGE SCALE GENOMIC DNA]</scope>
    <source>
        <strain evidence="2">NLD-2019</strain>
        <tissue evidence="2">Leaf</tissue>
    </source>
</reference>
<dbReference type="Proteomes" id="UP000326396">
    <property type="component" value="Linkage Group LG5"/>
</dbReference>
<evidence type="ECO:0000313" key="2">
    <source>
        <dbReference type="EMBL" id="KAD3641056.1"/>
    </source>
</evidence>
<keyword evidence="3" id="KW-1185">Reference proteome</keyword>
<gene>
    <name evidence="2" type="ORF">E3N88_30279</name>
</gene>
<feature type="region of interest" description="Disordered" evidence="1">
    <location>
        <begin position="1"/>
        <end position="81"/>
    </location>
</feature>
<comment type="caution">
    <text evidence="2">The sequence shown here is derived from an EMBL/GenBank/DDBJ whole genome shotgun (WGS) entry which is preliminary data.</text>
</comment>
<protein>
    <submittedName>
        <fullName evidence="2">Uncharacterized protein</fullName>
    </submittedName>
</protein>
<accession>A0A5N6MLV1</accession>
<organism evidence="2 3">
    <name type="scientific">Mikania micrantha</name>
    <name type="common">bitter vine</name>
    <dbReference type="NCBI Taxonomy" id="192012"/>
    <lineage>
        <taxon>Eukaryota</taxon>
        <taxon>Viridiplantae</taxon>
        <taxon>Streptophyta</taxon>
        <taxon>Embryophyta</taxon>
        <taxon>Tracheophyta</taxon>
        <taxon>Spermatophyta</taxon>
        <taxon>Magnoliopsida</taxon>
        <taxon>eudicotyledons</taxon>
        <taxon>Gunneridae</taxon>
        <taxon>Pentapetalae</taxon>
        <taxon>asterids</taxon>
        <taxon>campanulids</taxon>
        <taxon>Asterales</taxon>
        <taxon>Asteraceae</taxon>
        <taxon>Asteroideae</taxon>
        <taxon>Heliantheae alliance</taxon>
        <taxon>Eupatorieae</taxon>
        <taxon>Mikania</taxon>
    </lineage>
</organism>
<name>A0A5N6MLV1_9ASTR</name>
<feature type="compositionally biased region" description="Basic and acidic residues" evidence="1">
    <location>
        <begin position="59"/>
        <end position="81"/>
    </location>
</feature>